<dbReference type="Proteomes" id="UP000182200">
    <property type="component" value="Unassembled WGS sequence"/>
</dbReference>
<accession>A0A0P1LU04</accession>
<dbReference type="Pfam" id="PF14602">
    <property type="entry name" value="Hexapep_2"/>
    <property type="match status" value="1"/>
</dbReference>
<comment type="similarity">
    <text evidence="1">Belongs to the transferase hexapeptide repeat family.</text>
</comment>
<dbReference type="PANTHER" id="PTHR43300:SF10">
    <property type="entry name" value="2,3,4,5-TETRAHYDROPYRIDINE-2,6-DICARBOXYLATE N-ACETYLTRANSFERASE"/>
    <property type="match status" value="1"/>
</dbReference>
<accession>A0A0P1P3C4</accession>
<dbReference type="STRING" id="1633631.GCA_001442925_00058"/>
<dbReference type="AlphaFoldDB" id="A0A0P1L7Y0"/>
<dbReference type="InterPro" id="IPR050179">
    <property type="entry name" value="Trans_hexapeptide_repeat"/>
</dbReference>
<dbReference type="InterPro" id="IPR011004">
    <property type="entry name" value="Trimer_LpxA-like_sf"/>
</dbReference>
<gene>
    <name evidence="4" type="ORF">JGI4_00058</name>
    <name evidence="3" type="ORF">JGI8_00721</name>
</gene>
<proteinExistence type="inferred from homology"/>
<name>A0A0P1L7Y0_9BACT</name>
<reference evidence="4 5" key="1">
    <citation type="submission" date="2015-11" db="EMBL/GenBank/DDBJ databases">
        <authorList>
            <person name="Zhang Y."/>
            <person name="Guo Z."/>
        </authorList>
    </citation>
    <scope>NUCLEOTIDE SEQUENCE [LARGE SCALE GENOMIC DNA]</scope>
    <source>
        <strain evidence="4">JGI-4</strain>
    </source>
</reference>
<keyword evidence="6" id="KW-1185">Reference proteome</keyword>
<dbReference type="InterPro" id="IPR001451">
    <property type="entry name" value="Hexapep"/>
</dbReference>
<dbReference type="RefSeq" id="WP_047133754.1">
    <property type="nucleotide sequence ID" value="NZ_CZVI01000007.1"/>
</dbReference>
<keyword evidence="4" id="KW-0808">Transferase</keyword>
<accession>A0A0P1MN84</accession>
<accession>A0A0P1L7Y0</accession>
<dbReference type="CDD" id="cd03350">
    <property type="entry name" value="LbH_THP_succinylT"/>
    <property type="match status" value="1"/>
</dbReference>
<sequence>MNFTERELSVEFIARKIVEFYELDASHLPKEAEEIFIKFRELLSTGKIRAAEKINDQWVVNHWVKKGILLGFKIGKLVDMSINENFKFFDKHTYPLKRISPDSGIRIVPGGTSIREGAYIAKGVVIMPPAYINVGAYVDEGTMIDSHVLVGSCAQIGKNVHISASAQIGGVLEPIGQFPVIIEDNVFIGGNAGIYEGTIIRKGAVIGAGVILTASTQVYDIVREKIYQSGNGKPLEIPENAIVVMGSRAIQKNDFAVENALSIYTPIIVKYRDEKTDLKTALETILR</sequence>
<evidence type="ECO:0000313" key="3">
    <source>
        <dbReference type="EMBL" id="CUS83675.1"/>
    </source>
</evidence>
<dbReference type="PANTHER" id="PTHR43300">
    <property type="entry name" value="ACETYLTRANSFERASE"/>
    <property type="match status" value="1"/>
</dbReference>
<dbReference type="SUPFAM" id="SSF51161">
    <property type="entry name" value="Trimeric LpxA-like enzymes"/>
    <property type="match status" value="1"/>
</dbReference>
<evidence type="ECO:0000313" key="5">
    <source>
        <dbReference type="Proteomes" id="UP000182011"/>
    </source>
</evidence>
<evidence type="ECO:0000313" key="6">
    <source>
        <dbReference type="Proteomes" id="UP000182200"/>
    </source>
</evidence>
<dbReference type="OrthoDB" id="9775362at2"/>
<accession>A0A0N7MR52</accession>
<dbReference type="EMBL" id="CZVI01000007">
    <property type="protein sequence ID" value="CUS83675.1"/>
    <property type="molecule type" value="Genomic_DNA"/>
</dbReference>
<dbReference type="Proteomes" id="UP000182011">
    <property type="component" value="Unassembled WGS sequence"/>
</dbReference>
<dbReference type="InterPro" id="IPR023180">
    <property type="entry name" value="THP_succinylTrfase_dom1"/>
</dbReference>
<accession>A0A0P1MDW8</accession>
<feature type="domain" description="Tetrahydrodipicolinate-N-succinyltransferase chain A" evidence="2">
    <location>
        <begin position="23"/>
        <end position="74"/>
    </location>
</feature>
<organism evidence="4 5">
    <name type="scientific">Candidatus Kryptonium thompsonii</name>
    <dbReference type="NCBI Taxonomy" id="1633631"/>
    <lineage>
        <taxon>Bacteria</taxon>
        <taxon>Pseudomonadati</taxon>
        <taxon>Candidatus Kryptoniota</taxon>
        <taxon>Candidatus Kryptonium</taxon>
    </lineage>
</organism>
<dbReference type="InterPro" id="IPR037133">
    <property type="entry name" value="THP_succinylTrfase_N_sf"/>
</dbReference>
<dbReference type="EMBL" id="FAOP01000001">
    <property type="protein sequence ID" value="CUU00719.1"/>
    <property type="molecule type" value="Genomic_DNA"/>
</dbReference>
<dbReference type="Gene3D" id="1.10.166.10">
    <property type="entry name" value="Tetrahydrodipicolinate-N-succinyltransferase, N-terminal domain"/>
    <property type="match status" value="1"/>
</dbReference>
<dbReference type="GO" id="GO:0016740">
    <property type="term" value="F:transferase activity"/>
    <property type="evidence" value="ECO:0007669"/>
    <property type="project" value="UniProtKB-KW"/>
</dbReference>
<dbReference type="Gene3D" id="2.160.10.10">
    <property type="entry name" value="Hexapeptide repeat proteins"/>
    <property type="match status" value="1"/>
</dbReference>
<accession>A0A0P1LW02</accession>
<evidence type="ECO:0000313" key="4">
    <source>
        <dbReference type="EMBL" id="CUU00719.1"/>
    </source>
</evidence>
<reference evidence="3 6" key="2">
    <citation type="submission" date="2015-11" db="EMBL/GenBank/DDBJ databases">
        <authorList>
            <person name="Varghese N."/>
        </authorList>
    </citation>
    <scope>NUCLEOTIDE SEQUENCE [LARGE SCALE GENOMIC DNA]</scope>
    <source>
        <strain evidence="3 6">JGI-8</strain>
    </source>
</reference>
<protein>
    <submittedName>
        <fullName evidence="4">2,3,4,5-tetrahydropyridine-2,6-dicarboxylate N-succinyltransferase</fullName>
    </submittedName>
</protein>
<dbReference type="NCBIfam" id="NF008808">
    <property type="entry name" value="PRK11830.1"/>
    <property type="match status" value="1"/>
</dbReference>
<dbReference type="Pfam" id="PF14805">
    <property type="entry name" value="THDPS_N_2"/>
    <property type="match status" value="1"/>
</dbReference>
<accession>A0A0S4MRW9</accession>
<accession>A0A0P1LR54</accession>
<evidence type="ECO:0000259" key="2">
    <source>
        <dbReference type="Pfam" id="PF14805"/>
    </source>
</evidence>
<evidence type="ECO:0000256" key="1">
    <source>
        <dbReference type="ARBA" id="ARBA00007274"/>
    </source>
</evidence>